<dbReference type="Pfam" id="PF00909">
    <property type="entry name" value="Ammonium_transp"/>
    <property type="match status" value="1"/>
</dbReference>
<sequence>MKRYSLLGLLFGVGAPLSAIAADKPAPIDTGDTAWMLVSTALVLMMTIPGLALFYGGMVRKKNVLATLIQSFAICCIVSLLWMGVGYSLAFSNGNQWIGDLSRAFLNGVAANFHKGVDSAFTLGAGTSAAVPMTIPESVYIMYQMTFAIITPALIAGAFAERMKFSSMCVFTVLWVLFVYAPIAHWVWSPTGWVAALGAVDFAGGTVVHINSGVAGLVCALVLGKRRGVGTDDLAPFNLTYAIVGASLLWVGWFGFNAGSALGANGRAGMAMLTTQLAAAMGGLAWMVMEWWRTGKPTALGIISGAVAGLVAITPAAGFVLPGGAVLIGLAAGVGCFWSSTWLKHKLGYDDSLDAFGVHGTGGIIGALLTGVLAFGPLSATDANPVGVVGSLPQLLSQTEAVGVTIVWCVVVTFVILKVLDLVMGLRVSAEEELEGLDMVLHGERIN</sequence>
<evidence type="ECO:0000259" key="12">
    <source>
        <dbReference type="Pfam" id="PF00909"/>
    </source>
</evidence>
<evidence type="ECO:0000256" key="10">
    <source>
        <dbReference type="RuleBase" id="RU362002"/>
    </source>
</evidence>
<feature type="transmembrane region" description="Helical" evidence="10">
    <location>
        <begin position="325"/>
        <end position="343"/>
    </location>
</feature>
<keyword evidence="4" id="KW-1003">Cell membrane</keyword>
<feature type="transmembrane region" description="Helical" evidence="10">
    <location>
        <begin position="300"/>
        <end position="319"/>
    </location>
</feature>
<dbReference type="PANTHER" id="PTHR43029:SF10">
    <property type="entry name" value="AMMONIUM TRANSPORTER MEP2"/>
    <property type="match status" value="1"/>
</dbReference>
<keyword evidence="14" id="KW-1185">Reference proteome</keyword>
<feature type="domain" description="Ammonium transporter AmtB-like" evidence="12">
    <location>
        <begin position="34"/>
        <end position="444"/>
    </location>
</feature>
<dbReference type="SUPFAM" id="SSF111352">
    <property type="entry name" value="Ammonium transporter"/>
    <property type="match status" value="1"/>
</dbReference>
<protein>
    <recommendedName>
        <fullName evidence="9 10">Ammonium transporter</fullName>
    </recommendedName>
</protein>
<dbReference type="OrthoDB" id="9814202at2"/>
<evidence type="ECO:0000256" key="1">
    <source>
        <dbReference type="ARBA" id="ARBA00004651"/>
    </source>
</evidence>
<comment type="subcellular location">
    <subcellularLocation>
        <location evidence="1 10">Cell membrane</location>
        <topology evidence="1 10">Multi-pass membrane protein</topology>
    </subcellularLocation>
</comment>
<dbReference type="GO" id="GO:0005886">
    <property type="term" value="C:plasma membrane"/>
    <property type="evidence" value="ECO:0007669"/>
    <property type="project" value="UniProtKB-SubCell"/>
</dbReference>
<proteinExistence type="inferred from homology"/>
<comment type="similarity">
    <text evidence="2 10">Belongs to the ammonia transporter channel (TC 1.A.11.2) family.</text>
</comment>
<keyword evidence="6 10" id="KW-1133">Transmembrane helix</keyword>
<dbReference type="AlphaFoldDB" id="A0A4Y6UMW1"/>
<feature type="transmembrane region" description="Helical" evidence="10">
    <location>
        <begin position="141"/>
        <end position="160"/>
    </location>
</feature>
<feature type="transmembrane region" description="Helical" evidence="10">
    <location>
        <begin position="268"/>
        <end position="288"/>
    </location>
</feature>
<dbReference type="InterPro" id="IPR029020">
    <property type="entry name" value="Ammonium/urea_transptr"/>
</dbReference>
<evidence type="ECO:0000256" key="11">
    <source>
        <dbReference type="SAM" id="SignalP"/>
    </source>
</evidence>
<feature type="transmembrane region" description="Helical" evidence="10">
    <location>
        <begin position="194"/>
        <end position="223"/>
    </location>
</feature>
<dbReference type="InterPro" id="IPR018047">
    <property type="entry name" value="Ammonium_transpt_CS"/>
</dbReference>
<dbReference type="KEGG" id="ssam:E3D00_05595"/>
<keyword evidence="5 10" id="KW-0812">Transmembrane</keyword>
<evidence type="ECO:0000256" key="8">
    <source>
        <dbReference type="ARBA" id="ARBA00023177"/>
    </source>
</evidence>
<evidence type="ECO:0000256" key="6">
    <source>
        <dbReference type="ARBA" id="ARBA00022989"/>
    </source>
</evidence>
<feature type="chain" id="PRO_5021274141" description="Ammonium transporter" evidence="11">
    <location>
        <begin position="22"/>
        <end position="447"/>
    </location>
</feature>
<keyword evidence="8 10" id="KW-0924">Ammonia transport</keyword>
<feature type="transmembrane region" description="Helical" evidence="10">
    <location>
        <begin position="64"/>
        <end position="85"/>
    </location>
</feature>
<gene>
    <name evidence="13" type="ORF">E3D00_05595</name>
</gene>
<evidence type="ECO:0000256" key="4">
    <source>
        <dbReference type="ARBA" id="ARBA00022475"/>
    </source>
</evidence>
<dbReference type="RefSeq" id="WP_141462389.1">
    <property type="nucleotide sequence ID" value="NZ_CP038141.1"/>
</dbReference>
<keyword evidence="11" id="KW-0732">Signal</keyword>
<reference evidence="13 14" key="1">
    <citation type="submission" date="2019-03" db="EMBL/GenBank/DDBJ databases">
        <title>The complete genome sequence of Swingsia samuiensis NBRC107927(T).</title>
        <authorList>
            <person name="Chua K.-O."/>
            <person name="Chan K.-G."/>
            <person name="See-Too W.-S."/>
        </authorList>
    </citation>
    <scope>NUCLEOTIDE SEQUENCE [LARGE SCALE GENOMIC DNA]</scope>
    <source>
        <strain evidence="13 14">AH83</strain>
    </source>
</reference>
<dbReference type="InterPro" id="IPR001905">
    <property type="entry name" value="Ammonium_transpt"/>
</dbReference>
<feature type="transmembrane region" description="Helical" evidence="10">
    <location>
        <begin position="395"/>
        <end position="417"/>
    </location>
</feature>
<accession>A0A4Y6UMW1</accession>
<dbReference type="EMBL" id="CP038141">
    <property type="protein sequence ID" value="QDH18008.1"/>
    <property type="molecule type" value="Genomic_DNA"/>
</dbReference>
<feature type="transmembrane region" description="Helical" evidence="10">
    <location>
        <begin position="235"/>
        <end position="256"/>
    </location>
</feature>
<evidence type="ECO:0000256" key="7">
    <source>
        <dbReference type="ARBA" id="ARBA00023136"/>
    </source>
</evidence>
<name>A0A4Y6UMW1_9PROT</name>
<keyword evidence="7 10" id="KW-0472">Membrane</keyword>
<dbReference type="PANTHER" id="PTHR43029">
    <property type="entry name" value="AMMONIUM TRANSPORTER MEP2"/>
    <property type="match status" value="1"/>
</dbReference>
<dbReference type="InterPro" id="IPR024041">
    <property type="entry name" value="NH4_transpt_AmtB-like_dom"/>
</dbReference>
<dbReference type="Proteomes" id="UP000316313">
    <property type="component" value="Chromosome"/>
</dbReference>
<organism evidence="13 14">
    <name type="scientific">Swingsia samuiensis</name>
    <dbReference type="NCBI Taxonomy" id="1293412"/>
    <lineage>
        <taxon>Bacteria</taxon>
        <taxon>Pseudomonadati</taxon>
        <taxon>Pseudomonadota</taxon>
        <taxon>Alphaproteobacteria</taxon>
        <taxon>Acetobacterales</taxon>
        <taxon>Acetobacteraceae</taxon>
        <taxon>Swingsia</taxon>
    </lineage>
</organism>
<keyword evidence="3 10" id="KW-0813">Transport</keyword>
<evidence type="ECO:0000256" key="9">
    <source>
        <dbReference type="ARBA" id="ARBA00050025"/>
    </source>
</evidence>
<feature type="transmembrane region" description="Helical" evidence="10">
    <location>
        <begin position="37"/>
        <end position="57"/>
    </location>
</feature>
<evidence type="ECO:0000313" key="13">
    <source>
        <dbReference type="EMBL" id="QDH18008.1"/>
    </source>
</evidence>
<dbReference type="FunFam" id="1.10.3430.10:FF:000007">
    <property type="entry name" value="Ammonium transporter"/>
    <property type="match status" value="1"/>
</dbReference>
<evidence type="ECO:0000256" key="5">
    <source>
        <dbReference type="ARBA" id="ARBA00022692"/>
    </source>
</evidence>
<evidence type="ECO:0000256" key="2">
    <source>
        <dbReference type="ARBA" id="ARBA00005887"/>
    </source>
</evidence>
<dbReference type="NCBIfam" id="TIGR00836">
    <property type="entry name" value="amt"/>
    <property type="match status" value="1"/>
</dbReference>
<feature type="transmembrane region" description="Helical" evidence="10">
    <location>
        <begin position="355"/>
        <end position="375"/>
    </location>
</feature>
<feature type="transmembrane region" description="Helical" evidence="10">
    <location>
        <begin position="167"/>
        <end position="188"/>
    </location>
</feature>
<dbReference type="Gene3D" id="1.10.3430.10">
    <property type="entry name" value="Ammonium transporter AmtB like domains"/>
    <property type="match status" value="1"/>
</dbReference>
<evidence type="ECO:0000256" key="3">
    <source>
        <dbReference type="ARBA" id="ARBA00022448"/>
    </source>
</evidence>
<dbReference type="GO" id="GO:0008519">
    <property type="term" value="F:ammonium channel activity"/>
    <property type="evidence" value="ECO:0007669"/>
    <property type="project" value="InterPro"/>
</dbReference>
<dbReference type="PROSITE" id="PS01219">
    <property type="entry name" value="AMMONIUM_TRANSP"/>
    <property type="match status" value="1"/>
</dbReference>
<feature type="signal peptide" evidence="11">
    <location>
        <begin position="1"/>
        <end position="21"/>
    </location>
</feature>
<evidence type="ECO:0000313" key="14">
    <source>
        <dbReference type="Proteomes" id="UP000316313"/>
    </source>
</evidence>